<dbReference type="Proteomes" id="UP001527925">
    <property type="component" value="Unassembled WGS sequence"/>
</dbReference>
<evidence type="ECO:0000256" key="3">
    <source>
        <dbReference type="ARBA" id="ARBA00008848"/>
    </source>
</evidence>
<dbReference type="InterPro" id="IPR016024">
    <property type="entry name" value="ARM-type_fold"/>
</dbReference>
<feature type="domain" description="MI" evidence="8">
    <location>
        <begin position="1012"/>
        <end position="1146"/>
    </location>
</feature>
<protein>
    <submittedName>
        <fullName evidence="9">Suppressor of glycerol defect</fullName>
    </submittedName>
</protein>
<evidence type="ECO:0000259" key="8">
    <source>
        <dbReference type="PROSITE" id="PS51366"/>
    </source>
</evidence>
<comment type="subcellular location">
    <subcellularLocation>
        <location evidence="1">Nucleus</location>
        <location evidence="1">Nucleolus</location>
    </subcellularLocation>
</comment>
<dbReference type="Gene3D" id="1.25.40.180">
    <property type="match status" value="1"/>
</dbReference>
<evidence type="ECO:0000256" key="6">
    <source>
        <dbReference type="SAM" id="Phobius"/>
    </source>
</evidence>
<evidence type="ECO:0000313" key="9">
    <source>
        <dbReference type="EMBL" id="KAL2919878.1"/>
    </source>
</evidence>
<dbReference type="Pfam" id="PF07986">
    <property type="entry name" value="TBCC"/>
    <property type="match status" value="1"/>
</dbReference>
<feature type="compositionally biased region" description="Basic and acidic residues" evidence="5">
    <location>
        <begin position="388"/>
        <end position="400"/>
    </location>
</feature>
<dbReference type="InterPro" id="IPR017901">
    <property type="entry name" value="C-CAP_CF_C-like"/>
</dbReference>
<dbReference type="SMART" id="SM00544">
    <property type="entry name" value="MA3"/>
    <property type="match status" value="1"/>
</dbReference>
<dbReference type="PROSITE" id="PS51329">
    <property type="entry name" value="C_CAP_COFACTOR_C"/>
    <property type="match status" value="1"/>
</dbReference>
<comment type="similarity">
    <text evidence="2">Belongs to the CWC22 family.</text>
</comment>
<evidence type="ECO:0000256" key="1">
    <source>
        <dbReference type="ARBA" id="ARBA00004604"/>
    </source>
</evidence>
<dbReference type="Pfam" id="PF02847">
    <property type="entry name" value="MA3"/>
    <property type="match status" value="1"/>
</dbReference>
<name>A0ABR4NK26_9FUNG</name>
<sequence length="1242" mass="134873">MSHEVLQASQEFWLEFRDSKAGKSEVPRTALLVYRPLTLAEQAIEAVLAGAEAHASSAEVLARAKTDLAALEKRVNDATVFLPPYDQRQQLRELGDAILKLQAPRAKFSFKSKRPAKPSAPAAAAHAASPSVEPSAPAAETPTALVASANSLVFSDMAAKHHRASGASQTPAGGPAPDLSIRDIRGSIVDLRAVPLAGAVHIKNVCDSVVLCGAISGSVLVEKCVRCVIVFAACRQCRIHESSATSFFLRVSSHPIIEDCSGICFAAVPLDDMYLPDLAQRLQTADIDLDRNEFDCVEDFNWLRQQASPNWRAIAAADASEPLSALVRLADEAAASFGAGDEAAAAETELAAAGAAAPGASGSGAGAGDTARFGFRYKKSILGRKQQRKNERLAKKQRAVEHRKRAQQPAAKPPAPTEKTEMMARAAANAEAVLAKKKSKAATGNGAAAAAAAAVAGGKLPAAGAEDDRAREERQLRKLAERNPDLFRRLQDQNLVPRGIRVADASPASATASLDNDEKNIQMYSKLLRLKKGGGINQSFKRDGLDFLLEGISGDASGGDDDDDDDDDDMGRSFGSRRRKEDTDEDDEDDADDHEINGSLSEDDELGDSDEDDEMLDLDDDDDDDDEDEDDERDDDEDYDDSSEDDNSQEDEQIDGMAQSGDDGPLADSHEPLSEAAAVPQPALAVGKYVPPHLRGQPATKSEQYIRLKRQIQGLLNRLSDANLESIVAGLEDAFRANSRHVRGGANPASCQDVTEIITDIMLGYVGDMASILDSFIATYASLIAALYNVIGLEFGAHFVQTMSEQFDSARSKYLADHETDSEEINKRCTNFATLLAMLYNFGVVSCVLIYDIVRMSIASLSELDVEVLLRLLKLSGHQLRSDDPTALKDIVMRVKFMVETIMDIKNNKRKSNDQKAAAQLQQERIKKVLANIIKKRSLFGTEPLRVSIDDIRSIKTKGKWWLVGAAWVGNQVGADSSAAASSAGTGKSKSAEQSASQELLELARKHKMNTDVRRSIFVVLMSSEDCLDAFERLLRLNLKDKQERDIVRVLIHCCVHEKVYNPYYALVASQFCNHAHAFKITFQYALWDALKTMAGSDVDDGDDDPMGDGYAGKHGLRRIANLARLMVHLFSTDSLPLSALKASNFASLSELQILFFRLVLIGMCTQPAPAKASNPDGHFQKPFVRLKAQPELLSLREGLILFIQAHISPQLKAGKLSVLGVSENDVDTVKRRIKLVKQILS</sequence>
<feature type="region of interest" description="Disordered" evidence="5">
    <location>
        <begin position="110"/>
        <end position="139"/>
    </location>
</feature>
<dbReference type="InterPro" id="IPR003890">
    <property type="entry name" value="MIF4G-like_typ-3"/>
</dbReference>
<evidence type="ECO:0000256" key="5">
    <source>
        <dbReference type="SAM" id="MobiDB-lite"/>
    </source>
</evidence>
<dbReference type="PROSITE" id="PS51366">
    <property type="entry name" value="MI"/>
    <property type="match status" value="1"/>
</dbReference>
<feature type="compositionally biased region" description="Acidic residues" evidence="5">
    <location>
        <begin position="601"/>
        <end position="654"/>
    </location>
</feature>
<feature type="domain" description="C-CAP/cofactor C-like" evidence="7">
    <location>
        <begin position="137"/>
        <end position="302"/>
    </location>
</feature>
<dbReference type="InterPro" id="IPR003891">
    <property type="entry name" value="Initiation_fac_eIF4g_MI"/>
</dbReference>
<keyword evidence="6" id="KW-0812">Transmembrane</keyword>
<feature type="region of interest" description="Disordered" evidence="5">
    <location>
        <begin position="555"/>
        <end position="680"/>
    </location>
</feature>
<feature type="transmembrane region" description="Helical" evidence="6">
    <location>
        <begin position="832"/>
        <end position="854"/>
    </location>
</feature>
<dbReference type="PANTHER" id="PTHR18034:SF4">
    <property type="entry name" value="NUCLEOLAR MIF4G DOMAIN-CONTAINING PROTEIN 1"/>
    <property type="match status" value="1"/>
</dbReference>
<organism evidence="9 10">
    <name type="scientific">Polyrhizophydium stewartii</name>
    <dbReference type="NCBI Taxonomy" id="2732419"/>
    <lineage>
        <taxon>Eukaryota</taxon>
        <taxon>Fungi</taxon>
        <taxon>Fungi incertae sedis</taxon>
        <taxon>Chytridiomycota</taxon>
        <taxon>Chytridiomycota incertae sedis</taxon>
        <taxon>Chytridiomycetes</taxon>
        <taxon>Rhizophydiales</taxon>
        <taxon>Rhizophydiales incertae sedis</taxon>
        <taxon>Polyrhizophydium</taxon>
    </lineage>
</organism>
<feature type="compositionally biased region" description="Acidic residues" evidence="5">
    <location>
        <begin position="558"/>
        <end position="569"/>
    </location>
</feature>
<dbReference type="SMART" id="SM00543">
    <property type="entry name" value="MIF4G"/>
    <property type="match status" value="1"/>
</dbReference>
<dbReference type="Pfam" id="PF02854">
    <property type="entry name" value="MIF4G"/>
    <property type="match status" value="1"/>
</dbReference>
<evidence type="ECO:0000259" key="7">
    <source>
        <dbReference type="PROSITE" id="PS51329"/>
    </source>
</evidence>
<keyword evidence="4" id="KW-0539">Nucleus</keyword>
<dbReference type="EMBL" id="JADGIZ020000002">
    <property type="protein sequence ID" value="KAL2919878.1"/>
    <property type="molecule type" value="Genomic_DNA"/>
</dbReference>
<keyword evidence="10" id="KW-1185">Reference proteome</keyword>
<comment type="caution">
    <text evidence="9">The sequence shown here is derived from an EMBL/GenBank/DDBJ whole genome shotgun (WGS) entry which is preliminary data.</text>
</comment>
<feature type="region of interest" description="Disordered" evidence="5">
    <location>
        <begin position="385"/>
        <end position="422"/>
    </location>
</feature>
<evidence type="ECO:0000256" key="4">
    <source>
        <dbReference type="ARBA" id="ARBA00023242"/>
    </source>
</evidence>
<gene>
    <name evidence="9" type="primary">SGD1</name>
    <name evidence="9" type="ORF">HK105_200795</name>
</gene>
<evidence type="ECO:0000313" key="10">
    <source>
        <dbReference type="Proteomes" id="UP001527925"/>
    </source>
</evidence>
<dbReference type="InterPro" id="IPR016098">
    <property type="entry name" value="CAP/MinC_C"/>
</dbReference>
<keyword evidence="6" id="KW-0472">Membrane</keyword>
<proteinExistence type="inferred from homology"/>
<feature type="compositionally biased region" description="Low complexity" evidence="5">
    <location>
        <begin position="117"/>
        <end position="139"/>
    </location>
</feature>
<evidence type="ECO:0000256" key="2">
    <source>
        <dbReference type="ARBA" id="ARBA00006856"/>
    </source>
</evidence>
<dbReference type="SUPFAM" id="SSF48371">
    <property type="entry name" value="ARM repeat"/>
    <property type="match status" value="1"/>
</dbReference>
<dbReference type="PANTHER" id="PTHR18034">
    <property type="entry name" value="CELL CYCLE CONTROL PROTEIN CWF22-RELATED"/>
    <property type="match status" value="1"/>
</dbReference>
<comment type="similarity">
    <text evidence="3">Belongs to the TBCC family.</text>
</comment>
<dbReference type="InterPro" id="IPR038397">
    <property type="entry name" value="TBCC_N_sf"/>
</dbReference>
<dbReference type="InterPro" id="IPR012945">
    <property type="entry name" value="Tubulin-bd_cofactor_C_dom"/>
</dbReference>
<reference evidence="9 10" key="1">
    <citation type="submission" date="2023-09" db="EMBL/GenBank/DDBJ databases">
        <title>Pangenome analysis of Batrachochytrium dendrobatidis and related Chytrids.</title>
        <authorList>
            <person name="Yacoub M.N."/>
            <person name="Stajich J.E."/>
            <person name="James T.Y."/>
        </authorList>
    </citation>
    <scope>NUCLEOTIDE SEQUENCE [LARGE SCALE GENOMIC DNA]</scope>
    <source>
        <strain evidence="9 10">JEL0888</strain>
    </source>
</reference>
<keyword evidence="6" id="KW-1133">Transmembrane helix</keyword>
<accession>A0ABR4NK26</accession>
<dbReference type="Gene3D" id="1.20.58.1250">
    <property type="entry name" value="Tubulin Binding Cofactor C, N-terminal domain"/>
    <property type="match status" value="1"/>
</dbReference>
<dbReference type="Gene3D" id="2.160.20.70">
    <property type="match status" value="1"/>
</dbReference>
<dbReference type="InterPro" id="IPR050781">
    <property type="entry name" value="CWC22_splicing_factor"/>
</dbReference>
<feature type="compositionally biased region" description="Acidic residues" evidence="5">
    <location>
        <begin position="583"/>
        <end position="593"/>
    </location>
</feature>